<dbReference type="OrthoDB" id="4217619at2759"/>
<evidence type="ECO:0000313" key="1">
    <source>
        <dbReference type="EMBL" id="VDO12992.1"/>
    </source>
</evidence>
<dbReference type="InterPro" id="IPR036034">
    <property type="entry name" value="PDZ_sf"/>
</dbReference>
<protein>
    <submittedName>
        <fullName evidence="3">PDZ_6 domain-containing protein</fullName>
    </submittedName>
</protein>
<accession>A0A0N4VXT5</accession>
<proteinExistence type="predicted"/>
<reference evidence="3" key="1">
    <citation type="submission" date="2017-02" db="UniProtKB">
        <authorList>
            <consortium name="WormBaseParasite"/>
        </authorList>
    </citation>
    <scope>IDENTIFICATION</scope>
</reference>
<organism evidence="3">
    <name type="scientific">Haemonchus placei</name>
    <name type="common">Barber's pole worm</name>
    <dbReference type="NCBI Taxonomy" id="6290"/>
    <lineage>
        <taxon>Eukaryota</taxon>
        <taxon>Metazoa</taxon>
        <taxon>Ecdysozoa</taxon>
        <taxon>Nematoda</taxon>
        <taxon>Chromadorea</taxon>
        <taxon>Rhabditida</taxon>
        <taxon>Rhabditina</taxon>
        <taxon>Rhabditomorpha</taxon>
        <taxon>Strongyloidea</taxon>
        <taxon>Trichostrongylidae</taxon>
        <taxon>Haemonchus</taxon>
    </lineage>
</organism>
<evidence type="ECO:0000313" key="3">
    <source>
        <dbReference type="WBParaSite" id="HPLM_0000210501-mRNA-1"/>
    </source>
</evidence>
<keyword evidence="2" id="KW-1185">Reference proteome</keyword>
<name>A0A0N4VXT5_HAEPC</name>
<evidence type="ECO:0000313" key="2">
    <source>
        <dbReference type="Proteomes" id="UP000268014"/>
    </source>
</evidence>
<dbReference type="Proteomes" id="UP000268014">
    <property type="component" value="Unassembled WGS sequence"/>
</dbReference>
<sequence>YFWWRSWHRQRERCSLVADCTVLKLHLRRCFQITHIDVNSVLTNKIFVGDTIIALDGQPITSAEEIYQKLKGSSEVLAVKVRHGMWSWCEHRCTTLERIQMDKDTEKVTGRPIDVYYVSTASEYLLNYKKNTEGYIRSGIIDCAKIKKKRKIRHKKHTRVKNCTKMGG</sequence>
<dbReference type="WBParaSite" id="HPLM_0000210501-mRNA-1">
    <property type="protein sequence ID" value="HPLM_0000210501-mRNA-1"/>
    <property type="gene ID" value="HPLM_0000210501"/>
</dbReference>
<dbReference type="SUPFAM" id="SSF50156">
    <property type="entry name" value="PDZ domain-like"/>
    <property type="match status" value="1"/>
</dbReference>
<gene>
    <name evidence="1" type="ORF">HPLM_LOCUS2100</name>
</gene>
<reference evidence="1 2" key="2">
    <citation type="submission" date="2018-11" db="EMBL/GenBank/DDBJ databases">
        <authorList>
            <consortium name="Pathogen Informatics"/>
        </authorList>
    </citation>
    <scope>NUCLEOTIDE SEQUENCE [LARGE SCALE GENOMIC DNA]</scope>
    <source>
        <strain evidence="1 2">MHpl1</strain>
    </source>
</reference>
<dbReference type="AlphaFoldDB" id="A0A0N4VXT5"/>
<dbReference type="EMBL" id="UZAF01003728">
    <property type="protein sequence ID" value="VDO12992.1"/>
    <property type="molecule type" value="Genomic_DNA"/>
</dbReference>